<evidence type="ECO:0000256" key="3">
    <source>
        <dbReference type="ARBA" id="ARBA00022729"/>
    </source>
</evidence>
<dbReference type="InterPro" id="IPR036890">
    <property type="entry name" value="HATPase_C_sf"/>
</dbReference>
<keyword evidence="6 9" id="KW-0067">ATP-binding</keyword>
<feature type="signal peptide" evidence="11">
    <location>
        <begin position="1"/>
        <end position="20"/>
    </location>
</feature>
<reference evidence="12" key="2">
    <citation type="journal article" date="2014" name="BMC Genomics">
        <title>A genomic perspective to assessing quality of mass-reared SIT flies used in Mediterranean fruit fly (Ceratitis capitata) eradication in California.</title>
        <authorList>
            <person name="Calla B."/>
            <person name="Hall B."/>
            <person name="Hou S."/>
            <person name="Geib S.M."/>
        </authorList>
    </citation>
    <scope>NUCLEOTIDE SEQUENCE</scope>
</reference>
<keyword evidence="3 11" id="KW-0732">Signal</keyword>
<evidence type="ECO:0000256" key="10">
    <source>
        <dbReference type="SAM" id="MobiDB-lite"/>
    </source>
</evidence>
<dbReference type="SUPFAM" id="SSF54211">
    <property type="entry name" value="Ribosomal protein S5 domain 2-like"/>
    <property type="match status" value="1"/>
</dbReference>
<dbReference type="Gene3D" id="3.30.230.80">
    <property type="match status" value="1"/>
</dbReference>
<dbReference type="InterPro" id="IPR001404">
    <property type="entry name" value="Hsp90_fam"/>
</dbReference>
<evidence type="ECO:0000256" key="2">
    <source>
        <dbReference type="ARBA" id="ARBA00008239"/>
    </source>
</evidence>
<dbReference type="FunFam" id="3.40.50.11260:FF:000003">
    <property type="entry name" value="Heat shock protein 90"/>
    <property type="match status" value="1"/>
</dbReference>
<dbReference type="Gene3D" id="3.40.50.11260">
    <property type="match status" value="1"/>
</dbReference>
<dbReference type="NCBIfam" id="NF003555">
    <property type="entry name" value="PRK05218.1"/>
    <property type="match status" value="1"/>
</dbReference>
<feature type="binding site" evidence="9">
    <location>
        <position position="456"/>
    </location>
    <ligand>
        <name>ATP</name>
        <dbReference type="ChEBI" id="CHEBI:30616"/>
    </ligand>
</feature>
<dbReference type="PIRSF" id="PIRSF002583">
    <property type="entry name" value="Hsp90"/>
    <property type="match status" value="1"/>
</dbReference>
<dbReference type="InterPro" id="IPR020568">
    <property type="entry name" value="Ribosomal_Su5_D2-typ_SF"/>
</dbReference>
<dbReference type="OrthoDB" id="5426351at2759"/>
<gene>
    <name evidence="12" type="primary">ENPL</name>
</gene>
<evidence type="ECO:0000313" key="12">
    <source>
        <dbReference type="EMBL" id="JAB92484.1"/>
    </source>
</evidence>
<dbReference type="GeneID" id="101456384"/>
<dbReference type="GO" id="GO:0005788">
    <property type="term" value="C:endoplasmic reticulum lumen"/>
    <property type="evidence" value="ECO:0007669"/>
    <property type="project" value="UniProtKB-SubCell"/>
</dbReference>
<feature type="compositionally biased region" description="Acidic residues" evidence="10">
    <location>
        <begin position="291"/>
        <end position="300"/>
    </location>
</feature>
<dbReference type="SUPFAM" id="SSF55874">
    <property type="entry name" value="ATPase domain of HSP90 chaperone/DNA topoisomerase II/histidine kinase"/>
    <property type="match status" value="1"/>
</dbReference>
<feature type="compositionally biased region" description="Acidic residues" evidence="10">
    <location>
        <begin position="759"/>
        <end position="782"/>
    </location>
</feature>
<evidence type="ECO:0000256" key="9">
    <source>
        <dbReference type="PIRSR" id="PIRSR002583-1"/>
    </source>
</evidence>
<dbReference type="FunFam" id="1.20.120.790:FF:000003">
    <property type="entry name" value="Heat shock protein 90"/>
    <property type="match status" value="1"/>
</dbReference>
<dbReference type="CTD" id="43354"/>
<keyword evidence="7" id="KW-0325">Glycoprotein</keyword>
<dbReference type="Gene3D" id="1.20.120.790">
    <property type="entry name" value="Heat shock protein 90, C-terminal domain"/>
    <property type="match status" value="1"/>
</dbReference>
<dbReference type="PROSITE" id="PS00298">
    <property type="entry name" value="HSP90"/>
    <property type="match status" value="1"/>
</dbReference>
<reference evidence="12" key="1">
    <citation type="submission" date="2013-07" db="EMBL/GenBank/DDBJ databases">
        <authorList>
            <person name="Geib S."/>
        </authorList>
    </citation>
    <scope>NUCLEOTIDE SEQUENCE</scope>
</reference>
<dbReference type="CDD" id="cd16927">
    <property type="entry name" value="HATPase_Hsp90-like"/>
    <property type="match status" value="1"/>
</dbReference>
<protein>
    <submittedName>
        <fullName evidence="12">Endoplasmin</fullName>
    </submittedName>
</protein>
<dbReference type="GO" id="GO:0051082">
    <property type="term" value="F:unfolded protein binding"/>
    <property type="evidence" value="ECO:0007669"/>
    <property type="project" value="InterPro"/>
</dbReference>
<keyword evidence="5" id="KW-0256">Endoplasmic reticulum</keyword>
<feature type="binding site" evidence="9">
    <location>
        <position position="149"/>
    </location>
    <ligand>
        <name>ATP</name>
        <dbReference type="ChEBI" id="CHEBI:30616"/>
    </ligand>
</feature>
<comment type="similarity">
    <text evidence="2">Belongs to the heat shock protein 90 family.</text>
</comment>
<dbReference type="GO" id="GO:0016887">
    <property type="term" value="F:ATP hydrolysis activity"/>
    <property type="evidence" value="ECO:0007669"/>
    <property type="project" value="InterPro"/>
</dbReference>
<feature type="binding site" evidence="9">
    <location>
        <position position="103"/>
    </location>
    <ligand>
        <name>ATP</name>
        <dbReference type="ChEBI" id="CHEBI:30616"/>
    </ligand>
</feature>
<dbReference type="Gene3D" id="3.30.565.10">
    <property type="entry name" value="Histidine kinase-like ATPase, C-terminal domain"/>
    <property type="match status" value="1"/>
</dbReference>
<dbReference type="Pfam" id="PF13589">
    <property type="entry name" value="HATPase_c_3"/>
    <property type="match status" value="1"/>
</dbReference>
<feature type="compositionally biased region" description="Acidic residues" evidence="10">
    <location>
        <begin position="791"/>
        <end position="801"/>
    </location>
</feature>
<feature type="binding site" evidence="9">
    <location>
        <position position="154"/>
    </location>
    <ligand>
        <name>ATP</name>
        <dbReference type="ChEBI" id="CHEBI:30616"/>
    </ligand>
</feature>
<evidence type="ECO:0000256" key="11">
    <source>
        <dbReference type="SAM" id="SignalP"/>
    </source>
</evidence>
<evidence type="ECO:0000256" key="4">
    <source>
        <dbReference type="ARBA" id="ARBA00022741"/>
    </source>
</evidence>
<dbReference type="GO" id="GO:0140662">
    <property type="term" value="F:ATP-dependent protein folding chaperone"/>
    <property type="evidence" value="ECO:0007669"/>
    <property type="project" value="InterPro"/>
</dbReference>
<feature type="region of interest" description="Disordered" evidence="10">
    <location>
        <begin position="290"/>
        <end position="331"/>
    </location>
</feature>
<dbReference type="InterPro" id="IPR020575">
    <property type="entry name" value="Hsp90_N"/>
</dbReference>
<evidence type="ECO:0000256" key="8">
    <source>
        <dbReference type="ARBA" id="ARBA00023186"/>
    </source>
</evidence>
<dbReference type="AlphaFoldDB" id="W8BTN8"/>
<evidence type="ECO:0000256" key="5">
    <source>
        <dbReference type="ARBA" id="ARBA00022824"/>
    </source>
</evidence>
<keyword evidence="4 9" id="KW-0547">Nucleotide-binding</keyword>
<sequence length="801" mass="91849">MKYFLLLGLLLLAGLNEIVAEETAEDDVESIDLDLGSFKEGSRTDAETLKREEEAIKLDGLSVAQMKEIREKAEKFTFQTEVNRMMKLIINSLYRNKEIFLRELISNASDAIDKIRLLALTNKGELDTNPELNIRIKADKENKILHIMDSGIGMTHQDLINNLGTIAKSGTADFLAKMQDSTKAESGQDLNDMIGQFGVGFYSAFLVADRVVVTTKHNADKQYIWESDANSFSIVEDPRGDTIKRGSIISLHLKDEAQDFLEEDTVRELIRKYSQFINFPILMWSSKTVEEEVPIEEEDTTEKPANAEDDVEDSDEEAKVEEESEDDVKPKTKKVSKTIWDWQLINDSKPIWTRKPNEVTEDEYTEFYKTLTKDSTEPLTHTHFVAEGEVTFKSLLYIPKVQPSESFNRYGTKADNIKLYVRRVFITDEFNDMMPNYLNFIRGVVDSDDLPLNVSRETLQQHKLIKVIKKKLVRKVLDMIKKIDKDNYSKFWKEYSTNIKLGIMEDPSNRSRLAKLLRFQSSNGKDVTSLAEYVERMKPKQEHIYFIAGANRAEVEKSPFVERLLSKGYEVLYLVEAVDEYCISALPEFDGKKFQNVAKEGFKLNESEKSKSRFEELKNTFEPLVKWLNDVGLKDKILRAQVSERLSNSPCALVAGMFGWTGNMERLALSNAHQKSDDPQRSYYLNQKKTLEINPRHPLIRELLRRVEADEADSTAKDMAVMMFRTATLRSGFMLQETADFADTIEKMMRQSLGVPLDEQVELDEEDEEPADDTASEEDIEESSEKASNTADDDDEVHDEL</sequence>
<evidence type="ECO:0000256" key="7">
    <source>
        <dbReference type="ARBA" id="ARBA00023180"/>
    </source>
</evidence>
<organism evidence="12">
    <name type="scientific">Ceratitis capitata</name>
    <name type="common">Mediterranean fruit fly</name>
    <name type="synonym">Tephritis capitata</name>
    <dbReference type="NCBI Taxonomy" id="7213"/>
    <lineage>
        <taxon>Eukaryota</taxon>
        <taxon>Metazoa</taxon>
        <taxon>Ecdysozoa</taxon>
        <taxon>Arthropoda</taxon>
        <taxon>Hexapoda</taxon>
        <taxon>Insecta</taxon>
        <taxon>Pterygota</taxon>
        <taxon>Neoptera</taxon>
        <taxon>Endopterygota</taxon>
        <taxon>Diptera</taxon>
        <taxon>Brachycera</taxon>
        <taxon>Muscomorpha</taxon>
        <taxon>Tephritoidea</taxon>
        <taxon>Tephritidae</taxon>
        <taxon>Ceratitis</taxon>
        <taxon>Ceratitis</taxon>
    </lineage>
</organism>
<keyword evidence="8" id="KW-0143">Chaperone</keyword>
<feature type="region of interest" description="Disordered" evidence="10">
    <location>
        <begin position="756"/>
        <end position="801"/>
    </location>
</feature>
<comment type="subcellular location">
    <subcellularLocation>
        <location evidence="1">Endoplasmic reticulum lumen</location>
    </subcellularLocation>
</comment>
<feature type="binding site" evidence="9">
    <location>
        <begin position="196"/>
        <end position="201"/>
    </location>
    <ligand>
        <name>ATP</name>
        <dbReference type="ChEBI" id="CHEBI:30616"/>
    </ligand>
</feature>
<dbReference type="InterPro" id="IPR019805">
    <property type="entry name" value="Heat_shock_protein_90_CS"/>
</dbReference>
<accession>W8BTN8</accession>
<dbReference type="InterPro" id="IPR037196">
    <property type="entry name" value="HSP90_C"/>
</dbReference>
<dbReference type="FunFam" id="3.30.565.10:FF:000005">
    <property type="entry name" value="Heat shock protein 90"/>
    <property type="match status" value="1"/>
</dbReference>
<name>W8BTN8_CERCA</name>
<dbReference type="PRINTS" id="PR00775">
    <property type="entry name" value="HEATSHOCK90"/>
</dbReference>
<dbReference type="KEGG" id="ccat:101456384"/>
<feature type="binding site" evidence="9">
    <location>
        <position position="162"/>
    </location>
    <ligand>
        <name>ATP</name>
        <dbReference type="ChEBI" id="CHEBI:30616"/>
    </ligand>
</feature>
<feature type="binding site" evidence="9">
    <location>
        <begin position="169"/>
        <end position="170"/>
    </location>
    <ligand>
        <name>ATP</name>
        <dbReference type="ChEBI" id="CHEBI:30616"/>
    </ligand>
</feature>
<feature type="compositionally biased region" description="Acidic residues" evidence="10">
    <location>
        <begin position="307"/>
        <end position="326"/>
    </location>
</feature>
<dbReference type="SUPFAM" id="SSF110942">
    <property type="entry name" value="HSP90 C-terminal domain"/>
    <property type="match status" value="1"/>
</dbReference>
<feature type="chain" id="PRO_5004909479" evidence="11">
    <location>
        <begin position="21"/>
        <end position="801"/>
    </location>
</feature>
<dbReference type="EMBL" id="GAMC01014071">
    <property type="protein sequence ID" value="JAB92484.1"/>
    <property type="molecule type" value="mRNA"/>
</dbReference>
<evidence type="ECO:0000256" key="1">
    <source>
        <dbReference type="ARBA" id="ARBA00004319"/>
    </source>
</evidence>
<proteinExistence type="evidence at transcript level"/>
<dbReference type="GO" id="GO:0005524">
    <property type="term" value="F:ATP binding"/>
    <property type="evidence" value="ECO:0007669"/>
    <property type="project" value="UniProtKB-KW"/>
</dbReference>
<feature type="binding site" evidence="9">
    <location>
        <position position="168"/>
    </location>
    <ligand>
        <name>ATP</name>
        <dbReference type="ChEBI" id="CHEBI:30616"/>
    </ligand>
</feature>
<dbReference type="FunFam" id="3.30.230.80:FF:000003">
    <property type="entry name" value="endoplasmin isoform X1"/>
    <property type="match status" value="1"/>
</dbReference>
<feature type="binding site" evidence="9">
    <location>
        <position position="107"/>
    </location>
    <ligand>
        <name>ATP</name>
        <dbReference type="ChEBI" id="CHEBI:30616"/>
    </ligand>
</feature>
<dbReference type="Pfam" id="PF00183">
    <property type="entry name" value="HSP90"/>
    <property type="match status" value="1"/>
</dbReference>
<dbReference type="HAMAP" id="MF_00505">
    <property type="entry name" value="HSP90"/>
    <property type="match status" value="1"/>
</dbReference>
<evidence type="ECO:0000256" key="6">
    <source>
        <dbReference type="ARBA" id="ARBA00022840"/>
    </source>
</evidence>
<dbReference type="PANTHER" id="PTHR11528">
    <property type="entry name" value="HEAT SHOCK PROTEIN 90 FAMILY MEMBER"/>
    <property type="match status" value="1"/>
</dbReference>